<dbReference type="InterPro" id="IPR001173">
    <property type="entry name" value="Glyco_trans_2-like"/>
</dbReference>
<protein>
    <recommendedName>
        <fullName evidence="1">Glycosyltransferase 2-like domain-containing protein</fullName>
    </recommendedName>
</protein>
<feature type="domain" description="Glycosyltransferase 2-like" evidence="1">
    <location>
        <begin position="9"/>
        <end position="132"/>
    </location>
</feature>
<sequence>MESDNPLVSVVIPSFNREEFINDTILSLQQQSYFNWEAIIVDDCSTDNTEQVVSAFIRGEPRARFLKRNRIPKGAPTCRNIGWIESKGDYVIFLDSDDLLAPYCLEQRVKFLRDNPDLDFAVFPMLVFKETPGDSNIFWNIQTDKDDLHRFLDFDAPWQTSCPIWKIEALRAISGWDEEALTWQDWEIHIKALVNQLKYKKSNSLPDCFLRRDEKEGRISSGDNADSRFMSRIKTFNKTYLIVKEKQLLDDKMKALFAKLYFTNAEKAALLGKSSVVYSFVEAIQERNLSMGLMITYVKLLLAISKSKIPFALSIAYKTLRTILPISLTQIQSNLFKHELKPEEQKRVLALLKD</sequence>
<evidence type="ECO:0000313" key="3">
    <source>
        <dbReference type="Proteomes" id="UP001501844"/>
    </source>
</evidence>
<reference evidence="3" key="1">
    <citation type="journal article" date="2019" name="Int. J. Syst. Evol. Microbiol.">
        <title>The Global Catalogue of Microorganisms (GCM) 10K type strain sequencing project: providing services to taxonomists for standard genome sequencing and annotation.</title>
        <authorList>
            <consortium name="The Broad Institute Genomics Platform"/>
            <consortium name="The Broad Institute Genome Sequencing Center for Infectious Disease"/>
            <person name="Wu L."/>
            <person name="Ma J."/>
        </authorList>
    </citation>
    <scope>NUCLEOTIDE SEQUENCE [LARGE SCALE GENOMIC DNA]</scope>
    <source>
        <strain evidence="3">JCM 17917</strain>
    </source>
</reference>
<name>A0ABP8FH40_9BACT</name>
<dbReference type="CDD" id="cd00761">
    <property type="entry name" value="Glyco_tranf_GTA_type"/>
    <property type="match status" value="1"/>
</dbReference>
<dbReference type="PANTHER" id="PTHR43685:SF2">
    <property type="entry name" value="GLYCOSYLTRANSFERASE 2-LIKE DOMAIN-CONTAINING PROTEIN"/>
    <property type="match status" value="1"/>
</dbReference>
<dbReference type="InterPro" id="IPR029044">
    <property type="entry name" value="Nucleotide-diphossugar_trans"/>
</dbReference>
<dbReference type="SUPFAM" id="SSF53448">
    <property type="entry name" value="Nucleotide-diphospho-sugar transferases"/>
    <property type="match status" value="1"/>
</dbReference>
<keyword evidence="3" id="KW-1185">Reference proteome</keyword>
<dbReference type="RefSeq" id="WP_345164540.1">
    <property type="nucleotide sequence ID" value="NZ_BAABGX010000002.1"/>
</dbReference>
<dbReference type="EMBL" id="BAABGX010000002">
    <property type="protein sequence ID" value="GAA4303680.1"/>
    <property type="molecule type" value="Genomic_DNA"/>
</dbReference>
<gene>
    <name evidence="2" type="ORF">GCM10023183_16480</name>
</gene>
<dbReference type="Gene3D" id="3.90.550.10">
    <property type="entry name" value="Spore Coat Polysaccharide Biosynthesis Protein SpsA, Chain A"/>
    <property type="match status" value="1"/>
</dbReference>
<comment type="caution">
    <text evidence="2">The sequence shown here is derived from an EMBL/GenBank/DDBJ whole genome shotgun (WGS) entry which is preliminary data.</text>
</comment>
<dbReference type="Pfam" id="PF00535">
    <property type="entry name" value="Glycos_transf_2"/>
    <property type="match status" value="1"/>
</dbReference>
<evidence type="ECO:0000313" key="2">
    <source>
        <dbReference type="EMBL" id="GAA4303680.1"/>
    </source>
</evidence>
<organism evidence="2 3">
    <name type="scientific">Nibribacter koreensis</name>
    <dbReference type="NCBI Taxonomy" id="1084519"/>
    <lineage>
        <taxon>Bacteria</taxon>
        <taxon>Pseudomonadati</taxon>
        <taxon>Bacteroidota</taxon>
        <taxon>Cytophagia</taxon>
        <taxon>Cytophagales</taxon>
        <taxon>Hymenobacteraceae</taxon>
        <taxon>Nibribacter</taxon>
    </lineage>
</organism>
<proteinExistence type="predicted"/>
<dbReference type="InterPro" id="IPR050834">
    <property type="entry name" value="Glycosyltransf_2"/>
</dbReference>
<dbReference type="Proteomes" id="UP001501844">
    <property type="component" value="Unassembled WGS sequence"/>
</dbReference>
<dbReference type="PANTHER" id="PTHR43685">
    <property type="entry name" value="GLYCOSYLTRANSFERASE"/>
    <property type="match status" value="1"/>
</dbReference>
<accession>A0ABP8FH40</accession>
<evidence type="ECO:0000259" key="1">
    <source>
        <dbReference type="Pfam" id="PF00535"/>
    </source>
</evidence>